<evidence type="ECO:0000313" key="1">
    <source>
        <dbReference type="EMBL" id="KAJ9661504.1"/>
    </source>
</evidence>
<name>A0ACC3AGH0_9EURO</name>
<proteinExistence type="predicted"/>
<dbReference type="Proteomes" id="UP001172386">
    <property type="component" value="Unassembled WGS sequence"/>
</dbReference>
<sequence>MKSFLTSLVVFVALSQASPLPISVLNARQADLEATTDTILFTDTIDQFLAARAAQDPPELDWVSNGCTASPDQPLGWNFLPSCQRHDFGYHNYKNQGRFTDDNKALIDSNFKNDMYDECNTHSGLSATACKGLANVYYEAVSAFGSK</sequence>
<keyword evidence="2" id="KW-1185">Reference proteome</keyword>
<reference evidence="1" key="1">
    <citation type="submission" date="2022-10" db="EMBL/GenBank/DDBJ databases">
        <title>Culturing micro-colonial fungi from biological soil crusts in the Mojave desert and describing Neophaeococcomyces mojavensis, and introducing the new genera and species Taxawa tesnikishii.</title>
        <authorList>
            <person name="Kurbessoian T."/>
            <person name="Stajich J.E."/>
        </authorList>
    </citation>
    <scope>NUCLEOTIDE SEQUENCE</scope>
    <source>
        <strain evidence="1">JES_112</strain>
    </source>
</reference>
<evidence type="ECO:0000313" key="2">
    <source>
        <dbReference type="Proteomes" id="UP001172386"/>
    </source>
</evidence>
<dbReference type="EMBL" id="JAPDRQ010000022">
    <property type="protein sequence ID" value="KAJ9661504.1"/>
    <property type="molecule type" value="Genomic_DNA"/>
</dbReference>
<organism evidence="1 2">
    <name type="scientific">Neophaeococcomyces mojaviensis</name>
    <dbReference type="NCBI Taxonomy" id="3383035"/>
    <lineage>
        <taxon>Eukaryota</taxon>
        <taxon>Fungi</taxon>
        <taxon>Dikarya</taxon>
        <taxon>Ascomycota</taxon>
        <taxon>Pezizomycotina</taxon>
        <taxon>Eurotiomycetes</taxon>
        <taxon>Chaetothyriomycetidae</taxon>
        <taxon>Chaetothyriales</taxon>
        <taxon>Chaetothyriales incertae sedis</taxon>
        <taxon>Neophaeococcomyces</taxon>
    </lineage>
</organism>
<gene>
    <name evidence="1" type="ORF">H2198_001884</name>
</gene>
<comment type="caution">
    <text evidence="1">The sequence shown here is derived from an EMBL/GenBank/DDBJ whole genome shotgun (WGS) entry which is preliminary data.</text>
</comment>
<protein>
    <submittedName>
        <fullName evidence="1">Uncharacterized protein</fullName>
    </submittedName>
</protein>
<accession>A0ACC3AGH0</accession>